<sequence>MSDTFATRPLRHWAGNLIVALALAAMVSGVMLLPMLLMHQIQAFTAAPARPAATQQPARDSDACDLIVGPAKDHCRSHSRDNTDAAPPAGDGFGVASAVLLVPALLGIAVVLAGRRSTS</sequence>
<evidence type="ECO:0000313" key="2">
    <source>
        <dbReference type="EMBL" id="GGO59080.1"/>
    </source>
</evidence>
<dbReference type="EMBL" id="BMNG01000026">
    <property type="protein sequence ID" value="GGO59080.1"/>
    <property type="molecule type" value="Genomic_DNA"/>
</dbReference>
<reference evidence="3" key="1">
    <citation type="journal article" date="2019" name="Int. J. Syst. Evol. Microbiol.">
        <title>The Global Catalogue of Microorganisms (GCM) 10K type strain sequencing project: providing services to taxonomists for standard genome sequencing and annotation.</title>
        <authorList>
            <consortium name="The Broad Institute Genomics Platform"/>
            <consortium name="The Broad Institute Genome Sequencing Center for Infectious Disease"/>
            <person name="Wu L."/>
            <person name="Ma J."/>
        </authorList>
    </citation>
    <scope>NUCLEOTIDE SEQUENCE [LARGE SCALE GENOMIC DNA]</scope>
    <source>
        <strain evidence="3">CGMCC 4.7349</strain>
    </source>
</reference>
<keyword evidence="1" id="KW-0812">Transmembrane</keyword>
<evidence type="ECO:0000256" key="1">
    <source>
        <dbReference type="SAM" id="Phobius"/>
    </source>
</evidence>
<dbReference type="Proteomes" id="UP000656881">
    <property type="component" value="Unassembled WGS sequence"/>
</dbReference>
<keyword evidence="1" id="KW-0472">Membrane</keyword>
<proteinExistence type="predicted"/>
<keyword evidence="1" id="KW-1133">Transmembrane helix</keyword>
<keyword evidence="3" id="KW-1185">Reference proteome</keyword>
<comment type="caution">
    <text evidence="2">The sequence shown here is derived from an EMBL/GenBank/DDBJ whole genome shotgun (WGS) entry which is preliminary data.</text>
</comment>
<protein>
    <submittedName>
        <fullName evidence="2">Uncharacterized protein</fullName>
    </submittedName>
</protein>
<accession>A0ABQ2MUK9</accession>
<organism evidence="2 3">
    <name type="scientific">Streptomyces lasiicapitis</name>
    <dbReference type="NCBI Taxonomy" id="1923961"/>
    <lineage>
        <taxon>Bacteria</taxon>
        <taxon>Bacillati</taxon>
        <taxon>Actinomycetota</taxon>
        <taxon>Actinomycetes</taxon>
        <taxon>Kitasatosporales</taxon>
        <taxon>Streptomycetaceae</taxon>
        <taxon>Streptomyces</taxon>
    </lineage>
</organism>
<dbReference type="RefSeq" id="WP_189177593.1">
    <property type="nucleotide sequence ID" value="NZ_BMNG01000026.1"/>
</dbReference>
<feature type="transmembrane region" description="Helical" evidence="1">
    <location>
        <begin position="12"/>
        <end position="37"/>
    </location>
</feature>
<name>A0ABQ2MUK9_9ACTN</name>
<gene>
    <name evidence="2" type="ORF">GCM10012286_79860</name>
</gene>
<feature type="transmembrane region" description="Helical" evidence="1">
    <location>
        <begin position="93"/>
        <end position="113"/>
    </location>
</feature>
<evidence type="ECO:0000313" key="3">
    <source>
        <dbReference type="Proteomes" id="UP000656881"/>
    </source>
</evidence>